<evidence type="ECO:0000256" key="3">
    <source>
        <dbReference type="ARBA" id="ARBA00022840"/>
    </source>
</evidence>
<dbReference type="EMBL" id="LR797461">
    <property type="protein sequence ID" value="CAB4218632.1"/>
    <property type="molecule type" value="Genomic_DNA"/>
</dbReference>
<dbReference type="Gene3D" id="3.30.420.280">
    <property type="match status" value="1"/>
</dbReference>
<organism evidence="6">
    <name type="scientific">uncultured Caudovirales phage</name>
    <dbReference type="NCBI Taxonomy" id="2100421"/>
    <lineage>
        <taxon>Viruses</taxon>
        <taxon>Duplodnaviria</taxon>
        <taxon>Heunggongvirae</taxon>
        <taxon>Uroviricota</taxon>
        <taxon>Caudoviricetes</taxon>
        <taxon>Peduoviridae</taxon>
        <taxon>Maltschvirus</taxon>
        <taxon>Maltschvirus maltsch</taxon>
    </lineage>
</organism>
<gene>
    <name evidence="6" type="ORF">UFOVP1597_30</name>
</gene>
<dbReference type="Pfam" id="PF17289">
    <property type="entry name" value="Terminase_6C"/>
    <property type="match status" value="1"/>
</dbReference>
<evidence type="ECO:0000256" key="1">
    <source>
        <dbReference type="ARBA" id="ARBA00022612"/>
    </source>
</evidence>
<evidence type="ECO:0000313" key="6">
    <source>
        <dbReference type="EMBL" id="CAB4218632.1"/>
    </source>
</evidence>
<name>A0A6J5SST9_9CAUD</name>
<keyword evidence="4" id="KW-0231">Viral genome packaging</keyword>
<evidence type="ECO:0000256" key="4">
    <source>
        <dbReference type="ARBA" id="ARBA00023219"/>
    </source>
</evidence>
<evidence type="ECO:0000259" key="5">
    <source>
        <dbReference type="Pfam" id="PF17289"/>
    </source>
</evidence>
<proteinExistence type="predicted"/>
<keyword evidence="2" id="KW-0547">Nucleotide-binding</keyword>
<dbReference type="Pfam" id="PF03237">
    <property type="entry name" value="Terminase_6N"/>
    <property type="match status" value="1"/>
</dbReference>
<evidence type="ECO:0000256" key="2">
    <source>
        <dbReference type="ARBA" id="ARBA00022741"/>
    </source>
</evidence>
<sequence length="477" mass="54844">MIDSLLQAVKDVERLHFAFYKPHPKHLEFHNLGLNAKERLFLAANRIGKTMACSLEVCMHLTGTYPDWWTGYRYTRPINAWVAGVSGKEVFDILERRYFDGVAEEEPWIHQSLVAYRNRSDHRYQIQHVSGGFSDLRFKTYEQKREAWQGAKLDVCHLDEEPPLEIYTEASLRLMSTSPDHYGMMLVSATCLYMSPFVQAFTEEVVETDGEKKQIQRTEGSIQNHRVFVMAGWDDAPHLPHDEKERFKASIPPHEIEARSKGVPSIGSGMVYPVSESLITCEPFDLPDSYYFVAGMDFGWKNPTALLLAAIDRDNDIIYIFHEYTMSEKTPEQHVFHLHNTKAKDYLNWIPIVHDPAGGASSQKDGKSLVTLYRESGFTRLHKANNSREAGVQKTLQRMQNGKLKIFKTCTKLLTELRMYARDEEGIIKDGNDHLLDALRYLVMSGPPLATSKPHVIDRVKDFYKVRVGRRYPAPSW</sequence>
<dbReference type="InterPro" id="IPR035421">
    <property type="entry name" value="Terminase_6C"/>
</dbReference>
<feature type="domain" description="Terminase large subunit gp17-like C-terminal" evidence="5">
    <location>
        <begin position="295"/>
        <end position="444"/>
    </location>
</feature>
<keyword evidence="3" id="KW-0067">ATP-binding</keyword>
<reference evidence="6" key="1">
    <citation type="submission" date="2020-05" db="EMBL/GenBank/DDBJ databases">
        <authorList>
            <person name="Chiriac C."/>
            <person name="Salcher M."/>
            <person name="Ghai R."/>
            <person name="Kavagutti S V."/>
        </authorList>
    </citation>
    <scope>NUCLEOTIDE SEQUENCE</scope>
</reference>
<dbReference type="GO" id="GO:0005524">
    <property type="term" value="F:ATP binding"/>
    <property type="evidence" value="ECO:0007669"/>
    <property type="project" value="UniProtKB-KW"/>
</dbReference>
<keyword evidence="1" id="KW-1188">Viral release from host cell</keyword>
<accession>A0A6J5SST9</accession>
<protein>
    <submittedName>
        <fullName evidence="6">Terminase-like family</fullName>
    </submittedName>
</protein>